<feature type="region of interest" description="Disordered" evidence="1">
    <location>
        <begin position="64"/>
        <end position="133"/>
    </location>
</feature>
<evidence type="ECO:0000313" key="2">
    <source>
        <dbReference type="EMBL" id="PFH61731.1"/>
    </source>
</evidence>
<feature type="compositionally biased region" description="Basic residues" evidence="1">
    <location>
        <begin position="97"/>
        <end position="108"/>
    </location>
</feature>
<evidence type="ECO:0000256" key="1">
    <source>
        <dbReference type="SAM" id="MobiDB-lite"/>
    </source>
</evidence>
<reference evidence="2 3" key="1">
    <citation type="journal article" date="2015" name="BMC Genomics">
        <title>Gene expression during zombie ant biting behavior reflects the complexity underlying fungal parasitic behavioral manipulation.</title>
        <authorList>
            <person name="de Bekker C."/>
            <person name="Ohm R.A."/>
            <person name="Loreto R.G."/>
            <person name="Sebastian A."/>
            <person name="Albert I."/>
            <person name="Merrow M."/>
            <person name="Brachmann A."/>
            <person name="Hughes D.P."/>
        </authorList>
    </citation>
    <scope>NUCLEOTIDE SEQUENCE [LARGE SCALE GENOMIC DNA]</scope>
    <source>
        <strain evidence="2 3">SC16a</strain>
    </source>
</reference>
<name>A0A2A9PL17_OPHUN</name>
<gene>
    <name evidence="2" type="ORF">XA68_16452</name>
</gene>
<keyword evidence="3" id="KW-1185">Reference proteome</keyword>
<dbReference type="Proteomes" id="UP000037136">
    <property type="component" value="Unassembled WGS sequence"/>
</dbReference>
<feature type="region of interest" description="Disordered" evidence="1">
    <location>
        <begin position="1"/>
        <end position="42"/>
    </location>
</feature>
<protein>
    <submittedName>
        <fullName evidence="2">Uncharacterized protein</fullName>
    </submittedName>
</protein>
<proteinExistence type="predicted"/>
<dbReference type="AlphaFoldDB" id="A0A2A9PL17"/>
<sequence>MGCGPSKPRRASRNPGNAQPNRPHRRTDTGGGGQNPIDLTPHREFMRGALREHDQEAARQLSEYSGYQVRALERDFRIQPNSRQENYEMASGSGHKSSGHGKSHHGHSSKASSSGGKHGKRGDQDKKRSSRQK</sequence>
<reference evidence="2 3" key="2">
    <citation type="journal article" date="2017" name="Sci. Rep.">
        <title>Ant-infecting Ophiocordyceps genomes reveal a high diversity of potential behavioral manipulation genes and a possible major role for enterotoxins.</title>
        <authorList>
            <person name="de Bekker C."/>
            <person name="Ohm R.A."/>
            <person name="Evans H.C."/>
            <person name="Brachmann A."/>
            <person name="Hughes D.P."/>
        </authorList>
    </citation>
    <scope>NUCLEOTIDE SEQUENCE [LARGE SCALE GENOMIC DNA]</scope>
    <source>
        <strain evidence="2 3">SC16a</strain>
    </source>
</reference>
<dbReference type="EMBL" id="LAZP02000057">
    <property type="protein sequence ID" value="PFH61731.1"/>
    <property type="molecule type" value="Genomic_DNA"/>
</dbReference>
<comment type="caution">
    <text evidence="2">The sequence shown here is derived from an EMBL/GenBank/DDBJ whole genome shotgun (WGS) entry which is preliminary data.</text>
</comment>
<evidence type="ECO:0000313" key="3">
    <source>
        <dbReference type="Proteomes" id="UP000037136"/>
    </source>
</evidence>
<accession>A0A2A9PL17</accession>
<organism evidence="2 3">
    <name type="scientific">Ophiocordyceps unilateralis</name>
    <name type="common">Zombie-ant fungus</name>
    <name type="synonym">Torrubia unilateralis</name>
    <dbReference type="NCBI Taxonomy" id="268505"/>
    <lineage>
        <taxon>Eukaryota</taxon>
        <taxon>Fungi</taxon>
        <taxon>Dikarya</taxon>
        <taxon>Ascomycota</taxon>
        <taxon>Pezizomycotina</taxon>
        <taxon>Sordariomycetes</taxon>
        <taxon>Hypocreomycetidae</taxon>
        <taxon>Hypocreales</taxon>
        <taxon>Ophiocordycipitaceae</taxon>
        <taxon>Ophiocordyceps</taxon>
    </lineage>
</organism>